<dbReference type="Proteomes" id="UP000480312">
    <property type="component" value="Unassembled WGS sequence"/>
</dbReference>
<evidence type="ECO:0000313" key="3">
    <source>
        <dbReference type="Proteomes" id="UP000480312"/>
    </source>
</evidence>
<name>A0A7C9P4Q4_9GAMM</name>
<dbReference type="OrthoDB" id="5957689at2"/>
<feature type="transmembrane region" description="Helical" evidence="1">
    <location>
        <begin position="55"/>
        <end position="76"/>
    </location>
</feature>
<comment type="caution">
    <text evidence="2">The sequence shown here is derived from an EMBL/GenBank/DDBJ whole genome shotgun (WGS) entry which is preliminary data.</text>
</comment>
<dbReference type="RefSeq" id="WP_162220067.1">
    <property type="nucleotide sequence ID" value="NZ_JAAEHK010000043.1"/>
</dbReference>
<feature type="transmembrane region" description="Helical" evidence="1">
    <location>
        <begin position="20"/>
        <end position="43"/>
    </location>
</feature>
<evidence type="ECO:0000313" key="2">
    <source>
        <dbReference type="EMBL" id="NDL72236.1"/>
    </source>
</evidence>
<reference evidence="2 3" key="1">
    <citation type="submission" date="2020-01" db="EMBL/GenBank/DDBJ databases">
        <title>Whole genome sequencing of Halomonas alkaliphila strain LS44.</title>
        <authorList>
            <person name="Kumar S."/>
            <person name="Paul D."/>
            <person name="Shouche Y."/>
            <person name="Suryavanshi M.V."/>
        </authorList>
    </citation>
    <scope>NUCLEOTIDE SEQUENCE [LARGE SCALE GENOMIC DNA]</scope>
    <source>
        <strain evidence="2 3">LS44</strain>
    </source>
</reference>
<keyword evidence="1" id="KW-0812">Transmembrane</keyword>
<organism evidence="2 3">
    <name type="scientific">Vreelandella alkaliphila</name>
    <dbReference type="NCBI Taxonomy" id="272774"/>
    <lineage>
        <taxon>Bacteria</taxon>
        <taxon>Pseudomonadati</taxon>
        <taxon>Pseudomonadota</taxon>
        <taxon>Gammaproteobacteria</taxon>
        <taxon>Oceanospirillales</taxon>
        <taxon>Halomonadaceae</taxon>
        <taxon>Vreelandella</taxon>
    </lineage>
</organism>
<protein>
    <submittedName>
        <fullName evidence="2">Uncharacterized protein</fullName>
    </submittedName>
</protein>
<evidence type="ECO:0000256" key="1">
    <source>
        <dbReference type="SAM" id="Phobius"/>
    </source>
</evidence>
<gene>
    <name evidence="2" type="ORF">GPL32_17170</name>
</gene>
<dbReference type="EMBL" id="JAAEHK010000043">
    <property type="protein sequence ID" value="NDL72236.1"/>
    <property type="molecule type" value="Genomic_DNA"/>
</dbReference>
<sequence>MNDALSRLAEIIAELLKLLVMVLLIQIIFFNLGRLSLWFLTIGRYPRGALTQRDVNWVTLFGFITFVMFVLAMGFYNASFGAYSMT</sequence>
<accession>A0A7C9P4Q4</accession>
<keyword evidence="1" id="KW-1133">Transmembrane helix</keyword>
<keyword evidence="1" id="KW-0472">Membrane</keyword>
<proteinExistence type="predicted"/>
<dbReference type="AlphaFoldDB" id="A0A7C9P4Q4"/>